<evidence type="ECO:0000313" key="1">
    <source>
        <dbReference type="EMBL" id="RAH65161.1"/>
    </source>
</evidence>
<accession>A0ACD1GV53</accession>
<reference evidence="1" key="1">
    <citation type="submission" date="2018-02" db="EMBL/GenBank/DDBJ databases">
        <title>The genomes of Aspergillus section Nigri reveals drivers in fungal speciation.</title>
        <authorList>
            <consortium name="DOE Joint Genome Institute"/>
            <person name="Vesth T.C."/>
            <person name="Nybo J."/>
            <person name="Theobald S."/>
            <person name="Brandl J."/>
            <person name="Frisvad J.C."/>
            <person name="Nielsen K.F."/>
            <person name="Lyhne E.K."/>
            <person name="Kogle M.E."/>
            <person name="Kuo A."/>
            <person name="Riley R."/>
            <person name="Clum A."/>
            <person name="Nolan M."/>
            <person name="Lipzen A."/>
            <person name="Salamov A."/>
            <person name="Henrissat B."/>
            <person name="Wiebenga A."/>
            <person name="De vries R.P."/>
            <person name="Grigoriev I.V."/>
            <person name="Mortensen U.H."/>
            <person name="Andersen M.R."/>
            <person name="Baker S.E."/>
        </authorList>
    </citation>
    <scope>NUCLEOTIDE SEQUENCE</scope>
    <source>
        <strain evidence="1">CBS 121060</strain>
    </source>
</reference>
<dbReference type="Proteomes" id="UP000249661">
    <property type="component" value="Unassembled WGS sequence"/>
</dbReference>
<sequence length="586" mass="65319">MVEFNMSSLNTALDDVTNTHDNKENDASNLARAKGWVAPESYDYDKYTATPAPAEQPAGDAGDGQLPEWAANAAKYEWKDEYGDVGPEIPELEEQLFRNEFINRAGLKIGNLQKIEVVAESRERPNPVRDFDDAGLHPIMRKNIELCRYAHPTPIQAYSIPAVLTGHDLIAIAQTGSGKTAAFLIPVLSQLMGKAKKLAAPRPNVAAGYNPATDAVRAEPLVLIVAPTRELATQIFDEARRLCYRSMLRPCVVYGGAPFRDQRDELQRGCDILIATPGRLLDFMDRPHMLSLHRVKYTIIDEADELLQSDWESDFNKIMSGGDVNEDADHRYMMFSATFNKACRELARKYLADDHVRIRIGRPGSTHINVQQNIIFAERHMKKQCLYDLLLSMPPSRTLVFVNSKTQADLLDDYLFNMGLPSTSIHADRTQREREDALRAFRTAKCPILVATGVSARGLDIKNVMHVVNFDLPRAQHGGITEYIHRIGRTARIGNEGLASSFYNEDDQELALDLVNIFLESGQKIPDFLESYKPVDNKIDFQDDTDDEDNGDGNTGDDAGAAWGGIQMDDNDAGNAPQASDTDWGF</sequence>
<keyword evidence="1" id="KW-0347">Helicase</keyword>
<gene>
    <name evidence="1" type="ORF">BO66DRAFT_384003</name>
</gene>
<evidence type="ECO:0000313" key="2">
    <source>
        <dbReference type="Proteomes" id="UP000249661"/>
    </source>
</evidence>
<dbReference type="EMBL" id="KZ824999">
    <property type="protein sequence ID" value="RAH65161.1"/>
    <property type="molecule type" value="Genomic_DNA"/>
</dbReference>
<keyword evidence="2" id="KW-1185">Reference proteome</keyword>
<protein>
    <submittedName>
        <fullName evidence="1">DEAD/DEAH box RNA helicase</fullName>
    </submittedName>
</protein>
<name>A0ACD1GV53_9EURO</name>
<keyword evidence="1" id="KW-0067">ATP-binding</keyword>
<proteinExistence type="predicted"/>
<keyword evidence="1" id="KW-0378">Hydrolase</keyword>
<organism evidence="1 2">
    <name type="scientific">Aspergillus aculeatinus CBS 121060</name>
    <dbReference type="NCBI Taxonomy" id="1448322"/>
    <lineage>
        <taxon>Eukaryota</taxon>
        <taxon>Fungi</taxon>
        <taxon>Dikarya</taxon>
        <taxon>Ascomycota</taxon>
        <taxon>Pezizomycotina</taxon>
        <taxon>Eurotiomycetes</taxon>
        <taxon>Eurotiomycetidae</taxon>
        <taxon>Eurotiales</taxon>
        <taxon>Aspergillaceae</taxon>
        <taxon>Aspergillus</taxon>
        <taxon>Aspergillus subgen. Circumdati</taxon>
    </lineage>
</organism>
<keyword evidence="1" id="KW-0547">Nucleotide-binding</keyword>